<protein>
    <submittedName>
        <fullName evidence="1">Uncharacterized protein</fullName>
    </submittedName>
</protein>
<accession>A0AAF0JBZ0</accession>
<dbReference type="RefSeq" id="XP_060123875.1">
    <property type="nucleotide sequence ID" value="XM_060267892.1"/>
</dbReference>
<name>A0AAF0JBZ0_9BASI</name>
<evidence type="ECO:0000313" key="1">
    <source>
        <dbReference type="EMBL" id="WFD40978.1"/>
    </source>
</evidence>
<evidence type="ECO:0000313" key="2">
    <source>
        <dbReference type="Proteomes" id="UP001217754"/>
    </source>
</evidence>
<gene>
    <name evidence="1" type="ORF">MJAP1_003969</name>
</gene>
<sequence>MKKYSQSQRAIFALYRKGLRFIRTKPESSRHAFTLYLRHFFRHPRMGGGISKRDFTTVEYMMRRGSRMIEEFFANPNAKGVQLAKPVLQEMEEHGLAARWLPRTHEKGA</sequence>
<proteinExistence type="predicted"/>
<reference evidence="1" key="1">
    <citation type="submission" date="2023-03" db="EMBL/GenBank/DDBJ databases">
        <title>Mating type loci evolution in Malassezia.</title>
        <authorList>
            <person name="Coelho M.A."/>
        </authorList>
    </citation>
    <scope>NUCLEOTIDE SEQUENCE</scope>
    <source>
        <strain evidence="1">CBS 9431</strain>
    </source>
</reference>
<dbReference type="AlphaFoldDB" id="A0AAF0JBZ0"/>
<organism evidence="1 2">
    <name type="scientific">Malassezia japonica</name>
    <dbReference type="NCBI Taxonomy" id="223818"/>
    <lineage>
        <taxon>Eukaryota</taxon>
        <taxon>Fungi</taxon>
        <taxon>Dikarya</taxon>
        <taxon>Basidiomycota</taxon>
        <taxon>Ustilaginomycotina</taxon>
        <taxon>Malasseziomycetes</taxon>
        <taxon>Malasseziales</taxon>
        <taxon>Malasseziaceae</taxon>
        <taxon>Malassezia</taxon>
    </lineage>
</organism>
<dbReference type="EMBL" id="CP119965">
    <property type="protein sequence ID" value="WFD40978.1"/>
    <property type="molecule type" value="Genomic_DNA"/>
</dbReference>
<keyword evidence="2" id="KW-1185">Reference proteome</keyword>
<dbReference type="Proteomes" id="UP001217754">
    <property type="component" value="Chromosome 8"/>
</dbReference>
<dbReference type="GeneID" id="85227620"/>